<proteinExistence type="predicted"/>
<feature type="transmembrane region" description="Helical" evidence="6">
    <location>
        <begin position="43"/>
        <end position="63"/>
    </location>
</feature>
<reference evidence="7 8" key="1">
    <citation type="submission" date="2023-03" db="EMBL/GenBank/DDBJ databases">
        <title>WGS of Gossypium arboreum.</title>
        <authorList>
            <person name="Yu D."/>
        </authorList>
    </citation>
    <scope>NUCLEOTIDE SEQUENCE [LARGE SCALE GENOMIC DNA]</scope>
    <source>
        <tissue evidence="7">Leaf</tissue>
    </source>
</reference>
<sequence length="421" mass="47420">MGDLVPIYLVILAFFCTAGAIALAVLHIYRHLLNYTEPIFQRYIVRIIFMVPVYALMSFLSLVLPRSSIYFNSIREGYEAWVIYNFLSLCLAWVGGPGAVVLSLSGRVLKPSWYLMTCCLPPMPLDGRFIRRCKQGCLQFVILKPILVAVTLVLYAKGKYKDGNFSPSQAYLYLTIIYTISYTVALYALVLFYMACRDLLQPFNPVPKFIIIKSVVFLTYWQGVMFFLAAKSGFIKDADAAAQFQNFIICVEMLLAALGHLYAFPYKEYAGANIGMSRGFTRSLAHALMLNDFYHDTVHQFAPTYHDYVLYNHNDGDEGTRKYRSRTFVPTGPEMDAARRNKHMIGNKLEDIQLSSLPSYGTSAPQNPSSVPDSTSGDLTKSSLLVDHSNSYSAPYDMSLIDMDLSTYPSKVPAVKDTEPR</sequence>
<evidence type="ECO:0000256" key="6">
    <source>
        <dbReference type="SAM" id="Phobius"/>
    </source>
</evidence>
<gene>
    <name evidence="7" type="ORF">PVK06_041230</name>
</gene>
<feature type="transmembrane region" description="Helical" evidence="6">
    <location>
        <begin position="206"/>
        <end position="230"/>
    </location>
</feature>
<feature type="transmembrane region" description="Helical" evidence="6">
    <location>
        <begin position="170"/>
        <end position="194"/>
    </location>
</feature>
<evidence type="ECO:0000256" key="3">
    <source>
        <dbReference type="ARBA" id="ARBA00022989"/>
    </source>
</evidence>
<evidence type="ECO:0008006" key="9">
    <source>
        <dbReference type="Google" id="ProtNLM"/>
    </source>
</evidence>
<evidence type="ECO:0000313" key="8">
    <source>
        <dbReference type="Proteomes" id="UP001358586"/>
    </source>
</evidence>
<dbReference type="PANTHER" id="PTHR23423">
    <property type="entry name" value="ORGANIC SOLUTE TRANSPORTER-RELATED"/>
    <property type="match status" value="1"/>
</dbReference>
<dbReference type="SMART" id="SM01417">
    <property type="entry name" value="Solute_trans_a"/>
    <property type="match status" value="1"/>
</dbReference>
<dbReference type="InterPro" id="IPR005178">
    <property type="entry name" value="Ostalpha/TMEM184C"/>
</dbReference>
<name>A0ABR0N7M4_GOSAR</name>
<protein>
    <recommendedName>
        <fullName evidence="9">Transmembrane protein 184B-like</fullName>
    </recommendedName>
</protein>
<organism evidence="7 8">
    <name type="scientific">Gossypium arboreum</name>
    <name type="common">Tree cotton</name>
    <name type="synonym">Gossypium nanking</name>
    <dbReference type="NCBI Taxonomy" id="29729"/>
    <lineage>
        <taxon>Eukaryota</taxon>
        <taxon>Viridiplantae</taxon>
        <taxon>Streptophyta</taxon>
        <taxon>Embryophyta</taxon>
        <taxon>Tracheophyta</taxon>
        <taxon>Spermatophyta</taxon>
        <taxon>Magnoliopsida</taxon>
        <taxon>eudicotyledons</taxon>
        <taxon>Gunneridae</taxon>
        <taxon>Pentapetalae</taxon>
        <taxon>rosids</taxon>
        <taxon>malvids</taxon>
        <taxon>Malvales</taxon>
        <taxon>Malvaceae</taxon>
        <taxon>Malvoideae</taxon>
        <taxon>Gossypium</taxon>
    </lineage>
</organism>
<keyword evidence="2 6" id="KW-0812">Transmembrane</keyword>
<evidence type="ECO:0000256" key="5">
    <source>
        <dbReference type="SAM" id="MobiDB-lite"/>
    </source>
</evidence>
<feature type="transmembrane region" description="Helical" evidence="6">
    <location>
        <begin position="6"/>
        <end position="31"/>
    </location>
</feature>
<keyword evidence="4 6" id="KW-0472">Membrane</keyword>
<keyword evidence="8" id="KW-1185">Reference proteome</keyword>
<evidence type="ECO:0000313" key="7">
    <source>
        <dbReference type="EMBL" id="KAK5786593.1"/>
    </source>
</evidence>
<dbReference type="Pfam" id="PF03619">
    <property type="entry name" value="Solute_trans_a"/>
    <property type="match status" value="1"/>
</dbReference>
<accession>A0ABR0N7M4</accession>
<evidence type="ECO:0000256" key="2">
    <source>
        <dbReference type="ARBA" id="ARBA00022692"/>
    </source>
</evidence>
<keyword evidence="3 6" id="KW-1133">Transmembrane helix</keyword>
<feature type="transmembrane region" description="Helical" evidence="6">
    <location>
        <begin position="242"/>
        <end position="264"/>
    </location>
</feature>
<dbReference type="EMBL" id="JARKNE010000011">
    <property type="protein sequence ID" value="KAK5786593.1"/>
    <property type="molecule type" value="Genomic_DNA"/>
</dbReference>
<feature type="transmembrane region" description="Helical" evidence="6">
    <location>
        <begin position="83"/>
        <end position="104"/>
    </location>
</feature>
<evidence type="ECO:0000256" key="4">
    <source>
        <dbReference type="ARBA" id="ARBA00023136"/>
    </source>
</evidence>
<feature type="region of interest" description="Disordered" evidence="5">
    <location>
        <begin position="357"/>
        <end position="381"/>
    </location>
</feature>
<comment type="caution">
    <text evidence="7">The sequence shown here is derived from an EMBL/GenBank/DDBJ whole genome shotgun (WGS) entry which is preliminary data.</text>
</comment>
<evidence type="ECO:0000256" key="1">
    <source>
        <dbReference type="ARBA" id="ARBA00004141"/>
    </source>
</evidence>
<dbReference type="Proteomes" id="UP001358586">
    <property type="component" value="Chromosome 11"/>
</dbReference>
<comment type="subcellular location">
    <subcellularLocation>
        <location evidence="1">Membrane</location>
        <topology evidence="1">Multi-pass membrane protein</topology>
    </subcellularLocation>
</comment>
<feature type="transmembrane region" description="Helical" evidence="6">
    <location>
        <begin position="137"/>
        <end position="158"/>
    </location>
</feature>